<dbReference type="GO" id="GO:0016020">
    <property type="term" value="C:membrane"/>
    <property type="evidence" value="ECO:0007669"/>
    <property type="project" value="UniProtKB-SubCell"/>
</dbReference>
<dbReference type="InterPro" id="IPR050360">
    <property type="entry name" value="MFS_Sugar_Transporters"/>
</dbReference>
<dbReference type="Pfam" id="PF00083">
    <property type="entry name" value="Sugar_tr"/>
    <property type="match status" value="1"/>
</dbReference>
<keyword evidence="4 6" id="KW-1133">Transmembrane helix</keyword>
<feature type="transmembrane region" description="Helical" evidence="6">
    <location>
        <begin position="298"/>
        <end position="320"/>
    </location>
</feature>
<feature type="transmembrane region" description="Helical" evidence="6">
    <location>
        <begin position="206"/>
        <end position="229"/>
    </location>
</feature>
<dbReference type="PROSITE" id="PS50850">
    <property type="entry name" value="MFS"/>
    <property type="match status" value="1"/>
</dbReference>
<proteinExistence type="inferred from homology"/>
<keyword evidence="3 6" id="KW-0812">Transmembrane</keyword>
<dbReference type="InterPro" id="IPR020846">
    <property type="entry name" value="MFS_dom"/>
</dbReference>
<dbReference type="GO" id="GO:0005351">
    <property type="term" value="F:carbohydrate:proton symporter activity"/>
    <property type="evidence" value="ECO:0007669"/>
    <property type="project" value="TreeGrafter"/>
</dbReference>
<dbReference type="Gene3D" id="1.20.1250.20">
    <property type="entry name" value="MFS general substrate transporter like domains"/>
    <property type="match status" value="1"/>
</dbReference>
<protein>
    <submittedName>
        <fullName evidence="8">General substrate transporter</fullName>
    </submittedName>
</protein>
<evidence type="ECO:0000313" key="8">
    <source>
        <dbReference type="EMBL" id="PMD45102.1"/>
    </source>
</evidence>
<keyword evidence="5 6" id="KW-0472">Membrane</keyword>
<dbReference type="FunFam" id="1.20.1250.20:FF:000117">
    <property type="entry name" value="MFS hexose transporter"/>
    <property type="match status" value="1"/>
</dbReference>
<evidence type="ECO:0000256" key="2">
    <source>
        <dbReference type="ARBA" id="ARBA00010992"/>
    </source>
</evidence>
<feature type="transmembrane region" description="Helical" evidence="6">
    <location>
        <begin position="180"/>
        <end position="200"/>
    </location>
</feature>
<feature type="transmembrane region" description="Helical" evidence="6">
    <location>
        <begin position="143"/>
        <end position="168"/>
    </location>
</feature>
<comment type="subcellular location">
    <subcellularLocation>
        <location evidence="1">Membrane</location>
        <topology evidence="1">Multi-pass membrane protein</topology>
    </subcellularLocation>
</comment>
<evidence type="ECO:0000256" key="1">
    <source>
        <dbReference type="ARBA" id="ARBA00004141"/>
    </source>
</evidence>
<dbReference type="SUPFAM" id="SSF103473">
    <property type="entry name" value="MFS general substrate transporter"/>
    <property type="match status" value="1"/>
</dbReference>
<sequence>MAIYAHEIAHGDPVLTRIVDGDNVPWHKKRNLRVLYLLVFPACMGIEMTSGFDSQLINTLQFAPSFLQYFGNGYRDPISNEYAIQPTLLGIIGASYSLGGICAVPFAPSANQWFGRRWSIITGSLTMMCGGVLQGFAQNAAMYIVARMILGFGIVFCIVSGSAMIGELAYPKERAIMTSLFNSSYFIGAIVASAVGLRTAELTTNWAWRIPSVLQIFPSLFQLVFVFLLPESPRYLISKDRDDEAFEILVKYHAEGDRDSLFVRAEMAQIRTTIKTELEYARQSWWDMLRTAGMRKRVYIASMIGLFTQWSGNTLLSYYLSDILNMMGWTSVSAKTRINVSQNCWGLLNGTIASLVVTRFPRRRMFLISLGGMLLVYIGLTTSIEQFMVAKAHGHGGRVASILALFFIFAHSPMYNIGNNALTYTYLVELFPFAERARGISVEQFFGRVAGFFSTYVNPIALKAITWKYFAVYVGWIAVEAACVYFFYPETHGRTLEELSFLFEDRSLADNVARAVEKQLYYDERPGKQAVTHLEESIPYKRFSPHSP</sequence>
<feature type="domain" description="Major facilitator superfamily (MFS) profile" evidence="7">
    <location>
        <begin position="39"/>
        <end position="492"/>
    </location>
</feature>
<dbReference type="PANTHER" id="PTHR48022:SF29">
    <property type="entry name" value="SUGAR TRANSPORTER, PUTATIVE (AFU_ORTHOLOGUE AFUA_6G14500)-RELATED"/>
    <property type="match status" value="1"/>
</dbReference>
<evidence type="ECO:0000256" key="5">
    <source>
        <dbReference type="ARBA" id="ARBA00023136"/>
    </source>
</evidence>
<evidence type="ECO:0000259" key="7">
    <source>
        <dbReference type="PROSITE" id="PS50850"/>
    </source>
</evidence>
<dbReference type="InterPro" id="IPR036259">
    <property type="entry name" value="MFS_trans_sf"/>
</dbReference>
<gene>
    <name evidence="8" type="ORF">L207DRAFT_578045</name>
</gene>
<reference evidence="8 9" key="1">
    <citation type="submission" date="2016-04" db="EMBL/GenBank/DDBJ databases">
        <title>A degradative enzymes factory behind the ericoid mycorrhizal symbiosis.</title>
        <authorList>
            <consortium name="DOE Joint Genome Institute"/>
            <person name="Martino E."/>
            <person name="Morin E."/>
            <person name="Grelet G."/>
            <person name="Kuo A."/>
            <person name="Kohler A."/>
            <person name="Daghino S."/>
            <person name="Barry K."/>
            <person name="Choi C."/>
            <person name="Cichocki N."/>
            <person name="Clum A."/>
            <person name="Copeland A."/>
            <person name="Hainaut M."/>
            <person name="Haridas S."/>
            <person name="Labutti K."/>
            <person name="Lindquist E."/>
            <person name="Lipzen A."/>
            <person name="Khouja H.-R."/>
            <person name="Murat C."/>
            <person name="Ohm R."/>
            <person name="Olson A."/>
            <person name="Spatafora J."/>
            <person name="Veneault-Fourrey C."/>
            <person name="Henrissat B."/>
            <person name="Grigoriev I."/>
            <person name="Martin F."/>
            <person name="Perotto S."/>
        </authorList>
    </citation>
    <scope>NUCLEOTIDE SEQUENCE [LARGE SCALE GENOMIC DNA]</scope>
    <source>
        <strain evidence="8 9">F</strain>
    </source>
</reference>
<dbReference type="EMBL" id="KZ613940">
    <property type="protein sequence ID" value="PMD45102.1"/>
    <property type="molecule type" value="Genomic_DNA"/>
</dbReference>
<keyword evidence="9" id="KW-1185">Reference proteome</keyword>
<evidence type="ECO:0000256" key="6">
    <source>
        <dbReference type="SAM" id="Phobius"/>
    </source>
</evidence>
<feature type="transmembrane region" description="Helical" evidence="6">
    <location>
        <begin position="82"/>
        <end position="106"/>
    </location>
</feature>
<organism evidence="8 9">
    <name type="scientific">Hyaloscypha variabilis (strain UAMH 11265 / GT02V1 / F)</name>
    <name type="common">Meliniomyces variabilis</name>
    <dbReference type="NCBI Taxonomy" id="1149755"/>
    <lineage>
        <taxon>Eukaryota</taxon>
        <taxon>Fungi</taxon>
        <taxon>Dikarya</taxon>
        <taxon>Ascomycota</taxon>
        <taxon>Pezizomycotina</taxon>
        <taxon>Leotiomycetes</taxon>
        <taxon>Helotiales</taxon>
        <taxon>Hyaloscyphaceae</taxon>
        <taxon>Hyaloscypha</taxon>
        <taxon>Hyaloscypha variabilis</taxon>
    </lineage>
</organism>
<dbReference type="PANTHER" id="PTHR48022">
    <property type="entry name" value="PLASTIDIC GLUCOSE TRANSPORTER 4"/>
    <property type="match status" value="1"/>
</dbReference>
<accession>A0A2J6S2V7</accession>
<evidence type="ECO:0000256" key="3">
    <source>
        <dbReference type="ARBA" id="ARBA00022692"/>
    </source>
</evidence>
<evidence type="ECO:0000256" key="4">
    <source>
        <dbReference type="ARBA" id="ARBA00022989"/>
    </source>
</evidence>
<feature type="transmembrane region" description="Helical" evidence="6">
    <location>
        <begin position="118"/>
        <end position="137"/>
    </location>
</feature>
<evidence type="ECO:0000313" key="9">
    <source>
        <dbReference type="Proteomes" id="UP000235786"/>
    </source>
</evidence>
<feature type="transmembrane region" description="Helical" evidence="6">
    <location>
        <begin position="396"/>
        <end position="415"/>
    </location>
</feature>
<feature type="transmembrane region" description="Helical" evidence="6">
    <location>
        <begin position="469"/>
        <end position="488"/>
    </location>
</feature>
<dbReference type="InterPro" id="IPR005828">
    <property type="entry name" value="MFS_sugar_transport-like"/>
</dbReference>
<feature type="transmembrane region" description="Helical" evidence="6">
    <location>
        <begin position="365"/>
        <end position="384"/>
    </location>
</feature>
<name>A0A2J6S2V7_HYAVF</name>
<comment type="similarity">
    <text evidence="2">Belongs to the major facilitator superfamily. Sugar transporter (TC 2.A.1.1) family.</text>
</comment>
<dbReference type="OrthoDB" id="6133115at2759"/>
<dbReference type="AlphaFoldDB" id="A0A2J6S2V7"/>
<dbReference type="Proteomes" id="UP000235786">
    <property type="component" value="Unassembled WGS sequence"/>
</dbReference>